<name>A0A1I5SHM4_9FIRM</name>
<keyword evidence="3" id="KW-0548">Nucleotidyltransferase</keyword>
<dbReference type="InterPro" id="IPR039741">
    <property type="entry name" value="UDP-sugar_pyrophosphorylase"/>
</dbReference>
<organism evidence="4 5">
    <name type="scientific">Butyrivibrio proteoclasticus</name>
    <dbReference type="NCBI Taxonomy" id="43305"/>
    <lineage>
        <taxon>Bacteria</taxon>
        <taxon>Bacillati</taxon>
        <taxon>Bacillota</taxon>
        <taxon>Clostridia</taxon>
        <taxon>Lachnospirales</taxon>
        <taxon>Lachnospiraceae</taxon>
        <taxon>Butyrivibrio</taxon>
    </lineage>
</organism>
<comment type="similarity">
    <text evidence="1">Belongs to the UDPGP type 1 family.</text>
</comment>
<accession>A0A1I5SHM4</accession>
<dbReference type="InterPro" id="IPR029044">
    <property type="entry name" value="Nucleotide-diphossugar_trans"/>
</dbReference>
<gene>
    <name evidence="4" type="ORF">SAMN04487928_10678</name>
</gene>
<dbReference type="AlphaFoldDB" id="A0A1I5SHM4"/>
<dbReference type="OrthoDB" id="9806910at2"/>
<reference evidence="5" key="1">
    <citation type="submission" date="2016-10" db="EMBL/GenBank/DDBJ databases">
        <authorList>
            <person name="Varghese N."/>
            <person name="Submissions S."/>
        </authorList>
    </citation>
    <scope>NUCLEOTIDE SEQUENCE [LARGE SCALE GENOMIC DNA]</scope>
    <source>
        <strain evidence="5">P18</strain>
    </source>
</reference>
<dbReference type="RefSeq" id="WP_074885487.1">
    <property type="nucleotide sequence ID" value="NZ_FOXO01000006.1"/>
</dbReference>
<keyword evidence="5" id="KW-1185">Reference proteome</keyword>
<evidence type="ECO:0000256" key="3">
    <source>
        <dbReference type="ARBA" id="ARBA00022695"/>
    </source>
</evidence>
<dbReference type="Proteomes" id="UP000182624">
    <property type="component" value="Unassembled WGS sequence"/>
</dbReference>
<evidence type="ECO:0000313" key="4">
    <source>
        <dbReference type="EMBL" id="SFP70199.1"/>
    </source>
</evidence>
<proteinExistence type="inferred from homology"/>
<dbReference type="EMBL" id="FOXO01000006">
    <property type="protein sequence ID" value="SFP70199.1"/>
    <property type="molecule type" value="Genomic_DNA"/>
</dbReference>
<sequence>MNFEEAKKKLEQFGQEHVLKYYDELSETEKQELLQQIDETDFAVLENCKNLGKSEGRGEFAPLAAMQISEIEKRKEEFTKIGVETIKAGKVAACLLAGGMGTRLGSDNPKGMYDIGLTKHVYIFQRIIENLLDTVKQAGGTYLRLFIMTSEKNNDATINFLKEHNYFGYPEEKVTFFKQDMAPASDYEGKVYMEGKNRISTSPNGNAGWYSSMLKAGLRDLILEEGIEWIDIFAVDNVLQRIADPCFVGATVNAAVDCGAKVVRKNAPDEKVGVMCLEDGKPSIVEYYELSQEMMDAKDENGDPAYNYGVILNYLFNEKALNEIAKKTLPLHVVEKKIPYIDENANLVKPEKPNGCKFEQLVLDMIHELDSCLPYEVVREYEFAPIKNKEGIDSVESARELCKKCGIEL</sequence>
<dbReference type="GO" id="GO:0006048">
    <property type="term" value="P:UDP-N-acetylglucosamine biosynthetic process"/>
    <property type="evidence" value="ECO:0007669"/>
    <property type="project" value="TreeGrafter"/>
</dbReference>
<dbReference type="GO" id="GO:0003977">
    <property type="term" value="F:UDP-N-acetylglucosamine diphosphorylase activity"/>
    <property type="evidence" value="ECO:0007669"/>
    <property type="project" value="TreeGrafter"/>
</dbReference>
<evidence type="ECO:0000313" key="5">
    <source>
        <dbReference type="Proteomes" id="UP000182624"/>
    </source>
</evidence>
<dbReference type="InterPro" id="IPR002618">
    <property type="entry name" value="UDPGP_fam"/>
</dbReference>
<protein>
    <submittedName>
        <fullName evidence="4">UDP-N-acetylglucosamine/UDP-N-acetylgalactosamine diphosphorylase</fullName>
    </submittedName>
</protein>
<evidence type="ECO:0000256" key="2">
    <source>
        <dbReference type="ARBA" id="ARBA00022679"/>
    </source>
</evidence>
<evidence type="ECO:0000256" key="1">
    <source>
        <dbReference type="ARBA" id="ARBA00010401"/>
    </source>
</evidence>
<dbReference type="SUPFAM" id="SSF53448">
    <property type="entry name" value="Nucleotide-diphospho-sugar transferases"/>
    <property type="match status" value="1"/>
</dbReference>
<dbReference type="PANTHER" id="PTHR11952">
    <property type="entry name" value="UDP- GLUCOSE PYROPHOSPHORYLASE"/>
    <property type="match status" value="1"/>
</dbReference>
<dbReference type="Gene3D" id="3.90.550.10">
    <property type="entry name" value="Spore Coat Polysaccharide Biosynthesis Protein SpsA, Chain A"/>
    <property type="match status" value="1"/>
</dbReference>
<dbReference type="Pfam" id="PF01704">
    <property type="entry name" value="UDPGP"/>
    <property type="match status" value="1"/>
</dbReference>
<dbReference type="PANTHER" id="PTHR11952:SF2">
    <property type="entry name" value="LD24639P"/>
    <property type="match status" value="1"/>
</dbReference>
<keyword evidence="2" id="KW-0808">Transferase</keyword>